<name>A0ABS7C243_9BACL</name>
<comment type="caution">
    <text evidence="5">The sequence shown here is derived from an EMBL/GenBank/DDBJ whole genome shotgun (WGS) entry which is preliminary data.</text>
</comment>
<dbReference type="PANTHER" id="PTHR42711:SF17">
    <property type="entry name" value="ABC TRANSPORTER ATP-BINDING PROTEIN"/>
    <property type="match status" value="1"/>
</dbReference>
<dbReference type="EMBL" id="JAHZIK010000283">
    <property type="protein sequence ID" value="MBW7454979.1"/>
    <property type="molecule type" value="Genomic_DNA"/>
</dbReference>
<organism evidence="5 6">
    <name type="scientific">Paenibacillus sepulcri</name>
    <dbReference type="NCBI Taxonomy" id="359917"/>
    <lineage>
        <taxon>Bacteria</taxon>
        <taxon>Bacillati</taxon>
        <taxon>Bacillota</taxon>
        <taxon>Bacilli</taxon>
        <taxon>Bacillales</taxon>
        <taxon>Paenibacillaceae</taxon>
        <taxon>Paenibacillus</taxon>
    </lineage>
</organism>
<keyword evidence="2" id="KW-0547">Nucleotide-binding</keyword>
<keyword evidence="1" id="KW-0813">Transport</keyword>
<proteinExistence type="predicted"/>
<dbReference type="InterPro" id="IPR003439">
    <property type="entry name" value="ABC_transporter-like_ATP-bd"/>
</dbReference>
<evidence type="ECO:0000256" key="1">
    <source>
        <dbReference type="ARBA" id="ARBA00022448"/>
    </source>
</evidence>
<evidence type="ECO:0000259" key="4">
    <source>
        <dbReference type="PROSITE" id="PS50893"/>
    </source>
</evidence>
<evidence type="ECO:0000256" key="2">
    <source>
        <dbReference type="ARBA" id="ARBA00022741"/>
    </source>
</evidence>
<evidence type="ECO:0000313" key="6">
    <source>
        <dbReference type="Proteomes" id="UP001519887"/>
    </source>
</evidence>
<dbReference type="InterPro" id="IPR017871">
    <property type="entry name" value="ABC_transporter-like_CS"/>
</dbReference>
<protein>
    <submittedName>
        <fullName evidence="5">ABC transporter ATP-binding protein</fullName>
    </submittedName>
</protein>
<dbReference type="InterPro" id="IPR050763">
    <property type="entry name" value="ABC_transporter_ATP-binding"/>
</dbReference>
<dbReference type="InterPro" id="IPR003593">
    <property type="entry name" value="AAA+_ATPase"/>
</dbReference>
<dbReference type="Gene3D" id="3.40.50.300">
    <property type="entry name" value="P-loop containing nucleotide triphosphate hydrolases"/>
    <property type="match status" value="1"/>
</dbReference>
<dbReference type="PROSITE" id="PS50893">
    <property type="entry name" value="ABC_TRANSPORTER_2"/>
    <property type="match status" value="1"/>
</dbReference>
<evidence type="ECO:0000313" key="5">
    <source>
        <dbReference type="EMBL" id="MBW7454979.1"/>
    </source>
</evidence>
<dbReference type="SMART" id="SM00382">
    <property type="entry name" value="AAA"/>
    <property type="match status" value="1"/>
</dbReference>
<keyword evidence="3 5" id="KW-0067">ATP-binding</keyword>
<sequence>MQNAVELRQVYKQYGSHPAVHDMTLHIRMGEVFGIVGPNGAGKTTLIEMIEGLRTADSGDIIVLGLDVRKQAKAIKQRIGVLLQSTSIPDKARVGEVLALFSSFYPSPMDRGQLSRFLNLEDKMNEAVKSLSSGWKQRVSLALALINNPDIVFLDEPSMGLDPNARKEMWAMIHRMKEEGRTIVVTTHYMEEAQTLCDRVAVINQGRLIAVDTPRKLIATLGGTKRISFKAANQMSKEALEALTGVVSLEWGGDYAGLNSNDMDQTLKGLFQLAADEGWTVSELRLEDGSMNEVFTQLTDQGKKVSV</sequence>
<feature type="domain" description="ABC transporter" evidence="4">
    <location>
        <begin position="5"/>
        <end position="230"/>
    </location>
</feature>
<dbReference type="Proteomes" id="UP001519887">
    <property type="component" value="Unassembled WGS sequence"/>
</dbReference>
<keyword evidence="6" id="KW-1185">Reference proteome</keyword>
<gene>
    <name evidence="5" type="ORF">K0U00_13130</name>
</gene>
<evidence type="ECO:0000256" key="3">
    <source>
        <dbReference type="ARBA" id="ARBA00022840"/>
    </source>
</evidence>
<accession>A0ABS7C243</accession>
<dbReference type="InterPro" id="IPR027417">
    <property type="entry name" value="P-loop_NTPase"/>
</dbReference>
<dbReference type="GO" id="GO:0005524">
    <property type="term" value="F:ATP binding"/>
    <property type="evidence" value="ECO:0007669"/>
    <property type="project" value="UniProtKB-KW"/>
</dbReference>
<dbReference type="CDD" id="cd03230">
    <property type="entry name" value="ABC_DR_subfamily_A"/>
    <property type="match status" value="1"/>
</dbReference>
<reference evidence="5 6" key="1">
    <citation type="submission" date="2021-07" db="EMBL/GenBank/DDBJ databases">
        <title>Paenibacillus radiodurans sp. nov., isolated from the southeastern edge of Tengger Desert.</title>
        <authorList>
            <person name="Zhang G."/>
        </authorList>
    </citation>
    <scope>NUCLEOTIDE SEQUENCE [LARGE SCALE GENOMIC DNA]</scope>
    <source>
        <strain evidence="5 6">CCM 7311</strain>
    </source>
</reference>
<dbReference type="PROSITE" id="PS00211">
    <property type="entry name" value="ABC_TRANSPORTER_1"/>
    <property type="match status" value="1"/>
</dbReference>
<dbReference type="Pfam" id="PF00005">
    <property type="entry name" value="ABC_tran"/>
    <property type="match status" value="1"/>
</dbReference>
<dbReference type="RefSeq" id="WP_210039869.1">
    <property type="nucleotide sequence ID" value="NZ_JBHLVU010000008.1"/>
</dbReference>
<dbReference type="SUPFAM" id="SSF52540">
    <property type="entry name" value="P-loop containing nucleoside triphosphate hydrolases"/>
    <property type="match status" value="1"/>
</dbReference>
<dbReference type="PANTHER" id="PTHR42711">
    <property type="entry name" value="ABC TRANSPORTER ATP-BINDING PROTEIN"/>
    <property type="match status" value="1"/>
</dbReference>